<dbReference type="Proteomes" id="UP000624244">
    <property type="component" value="Unassembled WGS sequence"/>
</dbReference>
<feature type="region of interest" description="Disordered" evidence="2">
    <location>
        <begin position="177"/>
        <end position="196"/>
    </location>
</feature>
<proteinExistence type="predicted"/>
<dbReference type="AlphaFoldDB" id="A0A8H6DZG0"/>
<evidence type="ECO:0000313" key="4">
    <source>
        <dbReference type="Proteomes" id="UP000624244"/>
    </source>
</evidence>
<dbReference type="EMBL" id="WNKQ01000001">
    <property type="protein sequence ID" value="KAF5853727.1"/>
    <property type="molecule type" value="Genomic_DNA"/>
</dbReference>
<feature type="compositionally biased region" description="Polar residues" evidence="2">
    <location>
        <begin position="183"/>
        <end position="193"/>
    </location>
</feature>
<reference evidence="3" key="1">
    <citation type="submission" date="2019-11" db="EMBL/GenBank/DDBJ databases">
        <title>Bipolaris sorokiniana Genome sequencing.</title>
        <authorList>
            <person name="Wang H."/>
        </authorList>
    </citation>
    <scope>NUCLEOTIDE SEQUENCE</scope>
</reference>
<keyword evidence="1" id="KW-0175">Coiled coil</keyword>
<comment type="caution">
    <text evidence="3">The sequence shown here is derived from an EMBL/GenBank/DDBJ whole genome shotgun (WGS) entry which is preliminary data.</text>
</comment>
<organism evidence="3 4">
    <name type="scientific">Cochliobolus sativus</name>
    <name type="common">Common root rot and spot blotch fungus</name>
    <name type="synonym">Bipolaris sorokiniana</name>
    <dbReference type="NCBI Taxonomy" id="45130"/>
    <lineage>
        <taxon>Eukaryota</taxon>
        <taxon>Fungi</taxon>
        <taxon>Dikarya</taxon>
        <taxon>Ascomycota</taxon>
        <taxon>Pezizomycotina</taxon>
        <taxon>Dothideomycetes</taxon>
        <taxon>Pleosporomycetidae</taxon>
        <taxon>Pleosporales</taxon>
        <taxon>Pleosporineae</taxon>
        <taxon>Pleosporaceae</taxon>
        <taxon>Bipolaris</taxon>
    </lineage>
</organism>
<sequence length="508" mass="57452">MDEDHSGLQNDIVASTASLNNFDCSLSIPPPTENPIKNMHHDSFFELARLMKEKKPYTTTPNLTLCLSPPAGPNNSHYTDRVLDAGRAFSRSTKPFTAPETVAEFLGNQEFASSVHCSKDTITRYLFEKVAQPENLVDDKFGHNRGKESVYSHGVHSTASSSSDLVCLSDLEPLPHVIPVGSPSPTESLQTSRSTHHIKTDYITQLTKPVWHPMGNEFHGVKEHTPSLGRHVLALKRSDEETRRTKDDDESQSCRLKYRNEVNKNQKASMCRLLAEKETQIKAQQLDFDSLALRTTELEIKLKDLGKVAEERDFLRSAVAKLARERNEALQASTSAQDYQARIQKLTDTLAKSREANIELRRKLVEERLNKTDLEDDNEDLKAKLREKTSLCDRQRDQLKTVERELRISEERLNNTKNGQLLQGAAHLVKPNMHAELPKTVVACSECYANNLECDSEARCRSCTERGVSCGRWRCSMKHKLGDCPLAPCKLSHDSQGWLILPKERPQW</sequence>
<evidence type="ECO:0000256" key="2">
    <source>
        <dbReference type="SAM" id="MobiDB-lite"/>
    </source>
</evidence>
<feature type="coiled-coil region" evidence="1">
    <location>
        <begin position="336"/>
        <end position="419"/>
    </location>
</feature>
<name>A0A8H6DZG0_COCSA</name>
<protein>
    <submittedName>
        <fullName evidence="3">Uncharacterized protein</fullName>
    </submittedName>
</protein>
<accession>A0A8H6DZG0</accession>
<evidence type="ECO:0000256" key="1">
    <source>
        <dbReference type="SAM" id="Coils"/>
    </source>
</evidence>
<evidence type="ECO:0000313" key="3">
    <source>
        <dbReference type="EMBL" id="KAF5853727.1"/>
    </source>
</evidence>
<gene>
    <name evidence="3" type="ORF">GGP41_006552</name>
</gene>